<evidence type="ECO:0000313" key="2">
    <source>
        <dbReference type="Proteomes" id="UP000249066"/>
    </source>
</evidence>
<organism evidence="1 2">
    <name type="scientific">Sphingomonas sanxanigenens</name>
    <dbReference type="NCBI Taxonomy" id="397260"/>
    <lineage>
        <taxon>Bacteria</taxon>
        <taxon>Pseudomonadati</taxon>
        <taxon>Pseudomonadota</taxon>
        <taxon>Alphaproteobacteria</taxon>
        <taxon>Sphingomonadales</taxon>
        <taxon>Sphingomonadaceae</taxon>
        <taxon>Sphingomonas</taxon>
    </lineage>
</organism>
<comment type="caution">
    <text evidence="1">The sequence shown here is derived from an EMBL/GenBank/DDBJ whole genome shotgun (WGS) entry which is preliminary data.</text>
</comment>
<evidence type="ECO:0000313" key="1">
    <source>
        <dbReference type="EMBL" id="PZO90892.1"/>
    </source>
</evidence>
<protein>
    <submittedName>
        <fullName evidence="1">DUF3606 domain-containing protein</fullName>
    </submittedName>
</protein>
<proteinExistence type="predicted"/>
<sequence>MPENDNRAYPVDRDHVALGNEDQIQYWTSHFGVDQVQLEEAVDAVGDDVAAVAAYLNQ</sequence>
<dbReference type="Proteomes" id="UP000249066">
    <property type="component" value="Unassembled WGS sequence"/>
</dbReference>
<reference evidence="1 2" key="1">
    <citation type="submission" date="2017-08" db="EMBL/GenBank/DDBJ databases">
        <title>Infants hospitalized years apart are colonized by the same room-sourced microbial strains.</title>
        <authorList>
            <person name="Brooks B."/>
            <person name="Olm M.R."/>
            <person name="Firek B.A."/>
            <person name="Baker R."/>
            <person name="Thomas B.C."/>
            <person name="Morowitz M.J."/>
            <person name="Banfield J.F."/>
        </authorList>
    </citation>
    <scope>NUCLEOTIDE SEQUENCE [LARGE SCALE GENOMIC DNA]</scope>
    <source>
        <strain evidence="1">S2_018_000_R2_101</strain>
    </source>
</reference>
<accession>A0A2W5ACA4</accession>
<dbReference type="InterPro" id="IPR022037">
    <property type="entry name" value="DUF3606"/>
</dbReference>
<gene>
    <name evidence="1" type="ORF">DI623_05075</name>
</gene>
<dbReference type="AlphaFoldDB" id="A0A2W5ACA4"/>
<dbReference type="Pfam" id="PF12244">
    <property type="entry name" value="DUF3606"/>
    <property type="match status" value="1"/>
</dbReference>
<name>A0A2W5ACA4_9SPHN</name>
<dbReference type="EMBL" id="QFNN01000018">
    <property type="protein sequence ID" value="PZO90892.1"/>
    <property type="molecule type" value="Genomic_DNA"/>
</dbReference>